<evidence type="ECO:0000313" key="2">
    <source>
        <dbReference type="Proteomes" id="UP000007819"/>
    </source>
</evidence>
<protein>
    <submittedName>
        <fullName evidence="1">Uncharacterized protein</fullName>
    </submittedName>
</protein>
<keyword evidence="2" id="KW-1185">Reference proteome</keyword>
<dbReference type="AlphaFoldDB" id="A0A8R2D7Z7"/>
<dbReference type="Gene3D" id="3.10.129.110">
    <property type="entry name" value="Polyketide synthase dehydratase"/>
    <property type="match status" value="1"/>
</dbReference>
<dbReference type="Proteomes" id="UP000007819">
    <property type="component" value="Chromosome A1"/>
</dbReference>
<dbReference type="KEGG" id="api:107885467"/>
<reference evidence="2" key="1">
    <citation type="submission" date="2010-06" db="EMBL/GenBank/DDBJ databases">
        <authorList>
            <person name="Jiang H."/>
            <person name="Abraham K."/>
            <person name="Ali S."/>
            <person name="Alsbrooks S.L."/>
            <person name="Anim B.N."/>
            <person name="Anosike U.S."/>
            <person name="Attaway T."/>
            <person name="Bandaranaike D.P."/>
            <person name="Battles P.K."/>
            <person name="Bell S.N."/>
            <person name="Bell A.V."/>
            <person name="Beltran B."/>
            <person name="Bickham C."/>
            <person name="Bustamante Y."/>
            <person name="Caleb T."/>
            <person name="Canada A."/>
            <person name="Cardenas V."/>
            <person name="Carter K."/>
            <person name="Chacko J."/>
            <person name="Chandrabose M.N."/>
            <person name="Chavez D."/>
            <person name="Chavez A."/>
            <person name="Chen L."/>
            <person name="Chu H.-S."/>
            <person name="Claassen K.J."/>
            <person name="Cockrell R."/>
            <person name="Collins M."/>
            <person name="Cooper J.A."/>
            <person name="Cree A."/>
            <person name="Curry S.M."/>
            <person name="Da Y."/>
            <person name="Dao M.D."/>
            <person name="Das B."/>
            <person name="Davila M.-L."/>
            <person name="Davy-Carroll L."/>
            <person name="Denson S."/>
            <person name="Dinh H."/>
            <person name="Ebong V.E."/>
            <person name="Edwards J.R."/>
            <person name="Egan A."/>
            <person name="El-Daye J."/>
            <person name="Escobedo L."/>
            <person name="Fernandez S."/>
            <person name="Fernando P.R."/>
            <person name="Flagg N."/>
            <person name="Forbes L.D."/>
            <person name="Fowler R.G."/>
            <person name="Fu Q."/>
            <person name="Gabisi R.A."/>
            <person name="Ganer J."/>
            <person name="Garbino Pronczuk A."/>
            <person name="Garcia R.M."/>
            <person name="Garner T."/>
            <person name="Garrett T.E."/>
            <person name="Gonzalez D.A."/>
            <person name="Hamid H."/>
            <person name="Hawkins E.S."/>
            <person name="Hirani K."/>
            <person name="Hogues M.E."/>
            <person name="Hollins B."/>
            <person name="Hsiao C.-H."/>
            <person name="Jabil R."/>
            <person name="James M.L."/>
            <person name="Jhangiani S.N."/>
            <person name="Johnson B."/>
            <person name="Johnson Q."/>
            <person name="Joshi V."/>
            <person name="Kalu J.B."/>
            <person name="Kam C."/>
            <person name="Kashfia A."/>
            <person name="Keebler J."/>
            <person name="Kisamo H."/>
            <person name="Kovar C.L."/>
            <person name="Lago L.A."/>
            <person name="Lai C.-Y."/>
            <person name="Laidlaw J."/>
            <person name="Lara F."/>
            <person name="Le T.-K."/>
            <person name="Lee S.L."/>
            <person name="Legall F.H."/>
            <person name="Lemon S.J."/>
            <person name="Lewis L.R."/>
            <person name="Li B."/>
            <person name="Liu Y."/>
            <person name="Liu Y.-S."/>
            <person name="Lopez J."/>
            <person name="Lozado R.J."/>
            <person name="Lu J."/>
            <person name="Madu R.C."/>
            <person name="Maheshwari M."/>
            <person name="Maheshwari R."/>
            <person name="Malloy K."/>
            <person name="Martinez E."/>
            <person name="Mathew T."/>
            <person name="Mercado I.C."/>
            <person name="Mercado C."/>
            <person name="Meyer B."/>
            <person name="Montgomery K."/>
            <person name="Morgan M.B."/>
            <person name="Munidasa M."/>
            <person name="Nazareth L.V."/>
            <person name="Nelson J."/>
            <person name="Ng B.M."/>
            <person name="Nguyen N.B."/>
            <person name="Nguyen P.Q."/>
            <person name="Nguyen T."/>
            <person name="Obregon M."/>
            <person name="Okwuonu G.O."/>
            <person name="Onwere C.G."/>
            <person name="Orozco G."/>
            <person name="Parra A."/>
            <person name="Patel S."/>
            <person name="Patil S."/>
            <person name="Perez A."/>
            <person name="Perez Y."/>
            <person name="Pham C."/>
            <person name="Primus E.L."/>
            <person name="Pu L.-L."/>
            <person name="Puazo M."/>
            <person name="Qin X."/>
            <person name="Quiroz J.B."/>
            <person name="Reese J."/>
            <person name="Richards S."/>
            <person name="Rives C.M."/>
            <person name="Robberts R."/>
            <person name="Ruiz S.J."/>
            <person name="Ruiz M.J."/>
            <person name="Santibanez J."/>
            <person name="Schneider B.W."/>
            <person name="Sisson I."/>
            <person name="Smith M."/>
            <person name="Sodergren E."/>
            <person name="Song X.-Z."/>
            <person name="Song B.B."/>
            <person name="Summersgill H."/>
            <person name="Thelus R."/>
            <person name="Thornton R.D."/>
            <person name="Trejos Z.Y."/>
            <person name="Usmani K."/>
            <person name="Vattathil S."/>
            <person name="Villasana D."/>
            <person name="Walker D.L."/>
            <person name="Wang S."/>
            <person name="Wang K."/>
            <person name="White C.S."/>
            <person name="Williams A.C."/>
            <person name="Williamson J."/>
            <person name="Wilson K."/>
            <person name="Woghiren I.O."/>
            <person name="Woodworth J.R."/>
            <person name="Worley K.C."/>
            <person name="Wright R.A."/>
            <person name="Wu W."/>
            <person name="Young L."/>
            <person name="Zhang L."/>
            <person name="Zhang J."/>
            <person name="Zhu Y."/>
            <person name="Muzny D.M."/>
            <person name="Weinstock G."/>
            <person name="Gibbs R.A."/>
        </authorList>
    </citation>
    <scope>NUCLEOTIDE SEQUENCE [LARGE SCALE GENOMIC DNA]</scope>
    <source>
        <strain evidence="2">LSR1</strain>
    </source>
</reference>
<dbReference type="EnsemblMetazoa" id="XM_016809118.2">
    <property type="protein sequence ID" value="XP_016664607.1"/>
    <property type="gene ID" value="LOC107885467"/>
</dbReference>
<name>A0A8R2D7Z7_ACYPI</name>
<organism evidence="1 2">
    <name type="scientific">Acyrthosiphon pisum</name>
    <name type="common">Pea aphid</name>
    <dbReference type="NCBI Taxonomy" id="7029"/>
    <lineage>
        <taxon>Eukaryota</taxon>
        <taxon>Metazoa</taxon>
        <taxon>Ecdysozoa</taxon>
        <taxon>Arthropoda</taxon>
        <taxon>Hexapoda</taxon>
        <taxon>Insecta</taxon>
        <taxon>Pterygota</taxon>
        <taxon>Neoptera</taxon>
        <taxon>Paraneoptera</taxon>
        <taxon>Hemiptera</taxon>
        <taxon>Sternorrhyncha</taxon>
        <taxon>Aphidomorpha</taxon>
        <taxon>Aphidoidea</taxon>
        <taxon>Aphididae</taxon>
        <taxon>Macrosiphini</taxon>
        <taxon>Acyrthosiphon</taxon>
    </lineage>
</organism>
<dbReference type="RefSeq" id="XP_016664607.1">
    <property type="nucleotide sequence ID" value="XM_016809118.2"/>
</dbReference>
<dbReference type="OrthoDB" id="329835at2759"/>
<proteinExistence type="predicted"/>
<reference evidence="1" key="2">
    <citation type="submission" date="2022-06" db="UniProtKB">
        <authorList>
            <consortium name="EnsemblMetazoa"/>
        </authorList>
    </citation>
    <scope>IDENTIFICATION</scope>
</reference>
<accession>A0A8R2D7Z7</accession>
<evidence type="ECO:0000313" key="1">
    <source>
        <dbReference type="EnsemblMetazoa" id="XP_016664607.1"/>
    </source>
</evidence>
<dbReference type="InterPro" id="IPR042104">
    <property type="entry name" value="PKS_dehydratase_sf"/>
</dbReference>
<sequence length="194" mass="22223">MIQLGSGIFECDVDNEVILSGEIRFVNDKVLDTTEEKSIHLDKTTHDFLDYVSENEIFSILKNNGFNLGFKNITNYKIYKNDIQGSVKWENDWIYFLEGLLKFPFLEHLGTGPIEIPIYIREMYINPALFENLSEKGISVSYNKLSNGLTCDGIKILGVKNGPILLPILNTAVVKLQEKSFTKFNNLKCKVRKY</sequence>
<dbReference type="GeneID" id="107885467"/>